<feature type="non-terminal residue" evidence="8">
    <location>
        <position position="62"/>
    </location>
</feature>
<gene>
    <name evidence="8" type="ORF">S01H4_61032</name>
</gene>
<name>X1CIV9_9ZZZZ</name>
<keyword evidence="3 6" id="KW-0812">Transmembrane</keyword>
<evidence type="ECO:0000256" key="4">
    <source>
        <dbReference type="ARBA" id="ARBA00022989"/>
    </source>
</evidence>
<evidence type="ECO:0000256" key="2">
    <source>
        <dbReference type="ARBA" id="ARBA00022475"/>
    </source>
</evidence>
<sequence length="62" mass="7346">MYSKKIILDIDHKKNLITLKDIFYILVKNKIWFAATFLVVFICGLIFTFIRPTIYSMETSII</sequence>
<evidence type="ECO:0000256" key="5">
    <source>
        <dbReference type="ARBA" id="ARBA00023136"/>
    </source>
</evidence>
<evidence type="ECO:0000256" key="1">
    <source>
        <dbReference type="ARBA" id="ARBA00004651"/>
    </source>
</evidence>
<feature type="transmembrane region" description="Helical" evidence="6">
    <location>
        <begin position="31"/>
        <end position="50"/>
    </location>
</feature>
<keyword evidence="2" id="KW-1003">Cell membrane</keyword>
<keyword evidence="4 6" id="KW-1133">Transmembrane helix</keyword>
<organism evidence="8">
    <name type="scientific">marine sediment metagenome</name>
    <dbReference type="NCBI Taxonomy" id="412755"/>
    <lineage>
        <taxon>unclassified sequences</taxon>
        <taxon>metagenomes</taxon>
        <taxon>ecological metagenomes</taxon>
    </lineage>
</organism>
<proteinExistence type="predicted"/>
<evidence type="ECO:0000313" key="8">
    <source>
        <dbReference type="EMBL" id="GAH07612.1"/>
    </source>
</evidence>
<feature type="domain" description="Polysaccharide chain length determinant N-terminal" evidence="7">
    <location>
        <begin position="16"/>
        <end position="61"/>
    </location>
</feature>
<dbReference type="InterPro" id="IPR003856">
    <property type="entry name" value="LPS_length_determ_N"/>
</dbReference>
<reference evidence="8" key="1">
    <citation type="journal article" date="2014" name="Front. Microbiol.">
        <title>High frequency of phylogenetically diverse reductive dehalogenase-homologous genes in deep subseafloor sedimentary metagenomes.</title>
        <authorList>
            <person name="Kawai M."/>
            <person name="Futagami T."/>
            <person name="Toyoda A."/>
            <person name="Takaki Y."/>
            <person name="Nishi S."/>
            <person name="Hori S."/>
            <person name="Arai W."/>
            <person name="Tsubouchi T."/>
            <person name="Morono Y."/>
            <person name="Uchiyama I."/>
            <person name="Ito T."/>
            <person name="Fujiyama A."/>
            <person name="Inagaki F."/>
            <person name="Takami H."/>
        </authorList>
    </citation>
    <scope>NUCLEOTIDE SEQUENCE</scope>
    <source>
        <strain evidence="8">Expedition CK06-06</strain>
    </source>
</reference>
<dbReference type="Pfam" id="PF02706">
    <property type="entry name" value="Wzz"/>
    <property type="match status" value="1"/>
</dbReference>
<comment type="subcellular location">
    <subcellularLocation>
        <location evidence="1">Cell membrane</location>
        <topology evidence="1">Multi-pass membrane protein</topology>
    </subcellularLocation>
</comment>
<comment type="caution">
    <text evidence="8">The sequence shown here is derived from an EMBL/GenBank/DDBJ whole genome shotgun (WGS) entry which is preliminary data.</text>
</comment>
<keyword evidence="5 6" id="KW-0472">Membrane</keyword>
<dbReference type="EMBL" id="BART01036109">
    <property type="protein sequence ID" value="GAH07612.1"/>
    <property type="molecule type" value="Genomic_DNA"/>
</dbReference>
<evidence type="ECO:0000256" key="3">
    <source>
        <dbReference type="ARBA" id="ARBA00022692"/>
    </source>
</evidence>
<evidence type="ECO:0000256" key="6">
    <source>
        <dbReference type="SAM" id="Phobius"/>
    </source>
</evidence>
<evidence type="ECO:0000259" key="7">
    <source>
        <dbReference type="Pfam" id="PF02706"/>
    </source>
</evidence>
<accession>X1CIV9</accession>
<dbReference type="AlphaFoldDB" id="X1CIV9"/>
<dbReference type="GO" id="GO:0005886">
    <property type="term" value="C:plasma membrane"/>
    <property type="evidence" value="ECO:0007669"/>
    <property type="project" value="UniProtKB-SubCell"/>
</dbReference>
<protein>
    <recommendedName>
        <fullName evidence="7">Polysaccharide chain length determinant N-terminal domain-containing protein</fullName>
    </recommendedName>
</protein>